<name>A0ABM1N5Y3_NICVS</name>
<accession>A0ABM1N5Y3</accession>
<keyword evidence="1" id="KW-0472">Membrane</keyword>
<sequence length="104" mass="12319">MSYIKLNETNIYIKEMNSNEEMISWSTILITTFVTAITAIIVCLVNARFHRRHQIHEYEHHDGIVEFLQEEIELEYAIRLANQLDIFTEDEDEDDGDDFPIENL</sequence>
<reference evidence="3" key="1">
    <citation type="submission" date="2025-08" db="UniProtKB">
        <authorList>
            <consortium name="RefSeq"/>
        </authorList>
    </citation>
    <scope>IDENTIFICATION</scope>
    <source>
        <tissue evidence="3">Whole Larva</tissue>
    </source>
</reference>
<gene>
    <name evidence="3" type="primary">LOC108566729</name>
</gene>
<dbReference type="GeneID" id="108566729"/>
<dbReference type="Proteomes" id="UP000695000">
    <property type="component" value="Unplaced"/>
</dbReference>
<keyword evidence="1" id="KW-0812">Transmembrane</keyword>
<keyword evidence="2" id="KW-1185">Reference proteome</keyword>
<keyword evidence="1" id="KW-1133">Transmembrane helix</keyword>
<evidence type="ECO:0000313" key="3">
    <source>
        <dbReference type="RefSeq" id="XP_017782233.1"/>
    </source>
</evidence>
<feature type="transmembrane region" description="Helical" evidence="1">
    <location>
        <begin position="22"/>
        <end position="45"/>
    </location>
</feature>
<dbReference type="RefSeq" id="XP_017782233.1">
    <property type="nucleotide sequence ID" value="XM_017926744.1"/>
</dbReference>
<protein>
    <submittedName>
        <fullName evidence="3">Uncharacterized protein LOC108566729</fullName>
    </submittedName>
</protein>
<evidence type="ECO:0000256" key="1">
    <source>
        <dbReference type="SAM" id="Phobius"/>
    </source>
</evidence>
<evidence type="ECO:0000313" key="2">
    <source>
        <dbReference type="Proteomes" id="UP000695000"/>
    </source>
</evidence>
<proteinExistence type="predicted"/>
<organism evidence="2 3">
    <name type="scientific">Nicrophorus vespilloides</name>
    <name type="common">Boreal carrion beetle</name>
    <dbReference type="NCBI Taxonomy" id="110193"/>
    <lineage>
        <taxon>Eukaryota</taxon>
        <taxon>Metazoa</taxon>
        <taxon>Ecdysozoa</taxon>
        <taxon>Arthropoda</taxon>
        <taxon>Hexapoda</taxon>
        <taxon>Insecta</taxon>
        <taxon>Pterygota</taxon>
        <taxon>Neoptera</taxon>
        <taxon>Endopterygota</taxon>
        <taxon>Coleoptera</taxon>
        <taxon>Polyphaga</taxon>
        <taxon>Staphyliniformia</taxon>
        <taxon>Silphidae</taxon>
        <taxon>Nicrophorinae</taxon>
        <taxon>Nicrophorus</taxon>
    </lineage>
</organism>